<evidence type="ECO:0000256" key="4">
    <source>
        <dbReference type="ARBA" id="ARBA00022741"/>
    </source>
</evidence>
<dbReference type="AlphaFoldDB" id="A0A4R5YHE5"/>
<gene>
    <name evidence="11" type="ORF">E2R59_06445</name>
</gene>
<evidence type="ECO:0000256" key="2">
    <source>
        <dbReference type="ARBA" id="ARBA00013263"/>
    </source>
</evidence>
<dbReference type="GO" id="GO:0005524">
    <property type="term" value="F:ATP binding"/>
    <property type="evidence" value="ECO:0007669"/>
    <property type="project" value="UniProtKB-UniRule"/>
</dbReference>
<feature type="region of interest" description="Disordered" evidence="8">
    <location>
        <begin position="447"/>
        <end position="474"/>
    </location>
</feature>
<dbReference type="InterPro" id="IPR005481">
    <property type="entry name" value="BC-like_N"/>
</dbReference>
<evidence type="ECO:0000256" key="7">
    <source>
        <dbReference type="PROSITE-ProRule" id="PRU00409"/>
    </source>
</evidence>
<evidence type="ECO:0000259" key="10">
    <source>
        <dbReference type="PROSITE" id="PS50979"/>
    </source>
</evidence>
<dbReference type="GO" id="GO:0004075">
    <property type="term" value="F:biotin carboxylase activity"/>
    <property type="evidence" value="ECO:0007669"/>
    <property type="project" value="UniProtKB-EC"/>
</dbReference>
<dbReference type="SMART" id="SM00878">
    <property type="entry name" value="Biotin_carb_C"/>
    <property type="match status" value="1"/>
</dbReference>
<dbReference type="SUPFAM" id="SSF56059">
    <property type="entry name" value="Glutathione synthetase ATP-binding domain-like"/>
    <property type="match status" value="1"/>
</dbReference>
<evidence type="ECO:0000256" key="6">
    <source>
        <dbReference type="ARBA" id="ARBA00048600"/>
    </source>
</evidence>
<dbReference type="Pfam" id="PF00289">
    <property type="entry name" value="Biotin_carb_N"/>
    <property type="match status" value="1"/>
</dbReference>
<comment type="caution">
    <text evidence="11">The sequence shown here is derived from an EMBL/GenBank/DDBJ whole genome shotgun (WGS) entry which is preliminary data.</text>
</comment>
<dbReference type="InterPro" id="IPR011761">
    <property type="entry name" value="ATP-grasp"/>
</dbReference>
<dbReference type="SUPFAM" id="SSF51246">
    <property type="entry name" value="Rudiment single hybrid motif"/>
    <property type="match status" value="1"/>
</dbReference>
<dbReference type="EC" id="6.3.4.14" evidence="2"/>
<dbReference type="InterPro" id="IPR051602">
    <property type="entry name" value="ACC_Biotin_Carboxylase"/>
</dbReference>
<evidence type="ECO:0000313" key="11">
    <source>
        <dbReference type="EMBL" id="TDL44701.1"/>
    </source>
</evidence>
<dbReference type="GO" id="GO:0046872">
    <property type="term" value="F:metal ion binding"/>
    <property type="evidence" value="ECO:0007669"/>
    <property type="project" value="InterPro"/>
</dbReference>
<dbReference type="GeneID" id="64347047"/>
<dbReference type="InterPro" id="IPR016185">
    <property type="entry name" value="PreATP-grasp_dom_sf"/>
</dbReference>
<evidence type="ECO:0000256" key="3">
    <source>
        <dbReference type="ARBA" id="ARBA00022598"/>
    </source>
</evidence>
<dbReference type="Gene3D" id="3.30.470.20">
    <property type="entry name" value="ATP-grasp fold, B domain"/>
    <property type="match status" value="1"/>
</dbReference>
<dbReference type="PROSITE" id="PS00867">
    <property type="entry name" value="CPSASE_2"/>
    <property type="match status" value="1"/>
</dbReference>
<organism evidence="11 12">
    <name type="scientific">Kocuria rosea</name>
    <name type="common">Deinococcus erythromyxa</name>
    <name type="synonym">Micrococcus rubens</name>
    <dbReference type="NCBI Taxonomy" id="1275"/>
    <lineage>
        <taxon>Bacteria</taxon>
        <taxon>Bacillati</taxon>
        <taxon>Actinomycetota</taxon>
        <taxon>Actinomycetes</taxon>
        <taxon>Micrococcales</taxon>
        <taxon>Micrococcaceae</taxon>
        <taxon>Kocuria</taxon>
    </lineage>
</organism>
<protein>
    <recommendedName>
        <fullName evidence="2">biotin carboxylase</fullName>
        <ecNumber evidence="2">6.3.4.14</ecNumber>
    </recommendedName>
</protein>
<dbReference type="InterPro" id="IPR005482">
    <property type="entry name" value="Biotin_COase_C"/>
</dbReference>
<keyword evidence="4 7" id="KW-0547">Nucleotide-binding</keyword>
<dbReference type="FunFam" id="3.30.1490.20:FF:000003">
    <property type="entry name" value="acetyl-CoA carboxylase isoform X1"/>
    <property type="match status" value="1"/>
</dbReference>
<dbReference type="PROSITE" id="PS50975">
    <property type="entry name" value="ATP_GRASP"/>
    <property type="match status" value="1"/>
</dbReference>
<dbReference type="NCBIfam" id="NF006367">
    <property type="entry name" value="PRK08591.1"/>
    <property type="match status" value="1"/>
</dbReference>
<dbReference type="RefSeq" id="WP_133409778.1">
    <property type="nucleotide sequence ID" value="NZ_SMZT01000002.1"/>
</dbReference>
<feature type="compositionally biased region" description="Basic and acidic residues" evidence="8">
    <location>
        <begin position="456"/>
        <end position="465"/>
    </location>
</feature>
<keyword evidence="5 7" id="KW-0067">ATP-binding</keyword>
<dbReference type="EMBL" id="SMZT01000002">
    <property type="protein sequence ID" value="TDL44701.1"/>
    <property type="molecule type" value="Genomic_DNA"/>
</dbReference>
<feature type="domain" description="ATP-grasp" evidence="9">
    <location>
        <begin position="123"/>
        <end position="319"/>
    </location>
</feature>
<evidence type="ECO:0000313" key="12">
    <source>
        <dbReference type="Proteomes" id="UP000295163"/>
    </source>
</evidence>
<dbReference type="Pfam" id="PF02785">
    <property type="entry name" value="Biotin_carb_C"/>
    <property type="match status" value="1"/>
</dbReference>
<dbReference type="InterPro" id="IPR005479">
    <property type="entry name" value="CPAse_ATP-bd"/>
</dbReference>
<comment type="catalytic activity">
    <reaction evidence="6">
        <text>N(6)-biotinyl-L-lysyl-[protein] + hydrogencarbonate + ATP = N(6)-carboxybiotinyl-L-lysyl-[protein] + ADP + phosphate + H(+)</text>
        <dbReference type="Rhea" id="RHEA:13501"/>
        <dbReference type="Rhea" id="RHEA-COMP:10505"/>
        <dbReference type="Rhea" id="RHEA-COMP:10506"/>
        <dbReference type="ChEBI" id="CHEBI:15378"/>
        <dbReference type="ChEBI" id="CHEBI:17544"/>
        <dbReference type="ChEBI" id="CHEBI:30616"/>
        <dbReference type="ChEBI" id="CHEBI:43474"/>
        <dbReference type="ChEBI" id="CHEBI:83144"/>
        <dbReference type="ChEBI" id="CHEBI:83145"/>
        <dbReference type="ChEBI" id="CHEBI:456216"/>
        <dbReference type="EC" id="6.3.4.14"/>
    </reaction>
</comment>
<accession>A0A4R5YHE5</accession>
<dbReference type="SUPFAM" id="SSF52440">
    <property type="entry name" value="PreATP-grasp domain"/>
    <property type="match status" value="1"/>
</dbReference>
<dbReference type="PANTHER" id="PTHR48095">
    <property type="entry name" value="PYRUVATE CARBOXYLASE SUBUNIT A"/>
    <property type="match status" value="1"/>
</dbReference>
<dbReference type="InterPro" id="IPR011054">
    <property type="entry name" value="Rudment_hybrid_motif"/>
</dbReference>
<evidence type="ECO:0000256" key="5">
    <source>
        <dbReference type="ARBA" id="ARBA00022840"/>
    </source>
</evidence>
<evidence type="ECO:0000259" key="9">
    <source>
        <dbReference type="PROSITE" id="PS50975"/>
    </source>
</evidence>
<feature type="domain" description="Biotin carboxylation" evidence="10">
    <location>
        <begin position="2"/>
        <end position="448"/>
    </location>
</feature>
<dbReference type="InterPro" id="IPR011764">
    <property type="entry name" value="Biotin_carboxylation_dom"/>
</dbReference>
<dbReference type="Pfam" id="PF02786">
    <property type="entry name" value="CPSase_L_D2"/>
    <property type="match status" value="1"/>
</dbReference>
<dbReference type="Proteomes" id="UP000295163">
    <property type="component" value="Unassembled WGS sequence"/>
</dbReference>
<keyword evidence="3" id="KW-0436">Ligase</keyword>
<dbReference type="PANTHER" id="PTHR48095:SF2">
    <property type="entry name" value="BIOTIN CARBOXYLASE, CHLOROPLASTIC"/>
    <property type="match status" value="1"/>
</dbReference>
<evidence type="ECO:0000256" key="8">
    <source>
        <dbReference type="SAM" id="MobiDB-lite"/>
    </source>
</evidence>
<dbReference type="PROSITE" id="PS00866">
    <property type="entry name" value="CPSASE_1"/>
    <property type="match status" value="1"/>
</dbReference>
<evidence type="ECO:0000256" key="1">
    <source>
        <dbReference type="ARBA" id="ARBA00003761"/>
    </source>
</evidence>
<name>A0A4R5YHE5_KOCRO</name>
<proteinExistence type="predicted"/>
<reference evidence="11 12" key="1">
    <citation type="submission" date="2019-03" db="EMBL/GenBank/DDBJ databases">
        <title>Genome Sequencing and Assembly of Various Microbes Isolated from Partially Reclaimed Soil and Acid Mine Drainage (AMD) Site.</title>
        <authorList>
            <person name="Steinbock B."/>
            <person name="Bechtold R."/>
            <person name="Sevigny J.L."/>
            <person name="Thomas D."/>
            <person name="Cuthill L.R."/>
            <person name="Aveiro Johannsen E.J."/>
            <person name="Thomas K."/>
            <person name="Ghosh A."/>
        </authorList>
    </citation>
    <scope>NUCLEOTIDE SEQUENCE [LARGE SCALE GENOMIC DNA]</scope>
    <source>
        <strain evidence="11 12">S-A3</strain>
    </source>
</reference>
<dbReference type="PROSITE" id="PS50979">
    <property type="entry name" value="BC"/>
    <property type="match status" value="1"/>
</dbReference>
<sequence length="474" mass="50871">MPISTLLVANRGEIAVRILRSAQQMGLRTVLAVSEVDQDSMAAELADAVAVVGPAPAQKSYLNAEALVAAALEHGCDAVHPGYGFLSENAAFARRVQEAGLTWVGPSPEVIDLMGHKTRALEAAIAAGVPVLAGSNGPLEGDDDAVLALAREVGYPLVIKASAGGGGRGIRLVRAEEDLLRTVDTARSEAGASFGDPTVYLERFVERARHVEVQVLGDGQTFLHLGDRDCSLQRRSQKIVEEAPAPDLPDEVRERIRDSAVNLARLCSYTGVGTVEYLYDPVRHEAAFIEMNTRLQVEHPVTEFVTGVDLVAEQLTIASTGRTELRQEDISFDGHSVECRINAEDPEKGFMPSPGTISRLDWPEGSEYRVDSGVRSGDTVAPYYDSLLAKLIVHAEDRETAVQRMGAALAATHVEGIRTTVPLLRRLVLDPEFAAVAHHTTWIETELLTGRTGGTPDDKPGEKPSDIPSEGSAP</sequence>
<comment type="function">
    <text evidence="1">This protein is a component of the acetyl coenzyme A carboxylase complex; first, biotin carboxylase catalyzes the carboxylation of the carrier protein and then the transcarboxylase transfers the carboxyl group to form malonyl-CoA.</text>
</comment>